<dbReference type="InterPro" id="IPR001279">
    <property type="entry name" value="Metallo-B-lactamas"/>
</dbReference>
<evidence type="ECO:0000256" key="4">
    <source>
        <dbReference type="ARBA" id="ARBA00022833"/>
    </source>
</evidence>
<dbReference type="PANTHER" id="PTHR46233:SF3">
    <property type="entry name" value="HYDROXYACYLGLUTATHIONE HYDROLASE GLOC"/>
    <property type="match status" value="1"/>
</dbReference>
<keyword evidence="2" id="KW-0479">Metal-binding</keyword>
<gene>
    <name evidence="6" type="ORF">JYK14_02295</name>
</gene>
<evidence type="ECO:0000256" key="1">
    <source>
        <dbReference type="ARBA" id="ARBA00001947"/>
    </source>
</evidence>
<name>A0ABT1CZC7_9PROT</name>
<dbReference type="Gene3D" id="3.60.15.10">
    <property type="entry name" value="Ribonuclease Z/Hydroxyacylglutathione hydrolase-like"/>
    <property type="match status" value="1"/>
</dbReference>
<keyword evidence="7" id="KW-1185">Reference proteome</keyword>
<dbReference type="InterPro" id="IPR036866">
    <property type="entry name" value="RibonucZ/Hydroxyglut_hydro"/>
</dbReference>
<comment type="cofactor">
    <cofactor evidence="1">
        <name>Zn(2+)</name>
        <dbReference type="ChEBI" id="CHEBI:29105"/>
    </cofactor>
</comment>
<dbReference type="PANTHER" id="PTHR46233">
    <property type="entry name" value="HYDROXYACYLGLUTATHIONE HYDROLASE GLOC"/>
    <property type="match status" value="1"/>
</dbReference>
<proteinExistence type="predicted"/>
<keyword evidence="4" id="KW-0862">Zinc</keyword>
<evidence type="ECO:0000256" key="3">
    <source>
        <dbReference type="ARBA" id="ARBA00022801"/>
    </source>
</evidence>
<evidence type="ECO:0000313" key="7">
    <source>
        <dbReference type="Proteomes" id="UP001523392"/>
    </source>
</evidence>
<reference evidence="6 7" key="1">
    <citation type="submission" date="2021-12" db="EMBL/GenBank/DDBJ databases">
        <title>Siccirubricoccus leaddurans sp. nov., a high concentration Zn2+ tolerance bacterium.</title>
        <authorList>
            <person name="Cao Y."/>
        </authorList>
    </citation>
    <scope>NUCLEOTIDE SEQUENCE [LARGE SCALE GENOMIC DNA]</scope>
    <source>
        <strain evidence="6 7">KC 17139</strain>
    </source>
</reference>
<feature type="domain" description="Metallo-beta-lactamase" evidence="5">
    <location>
        <begin position="12"/>
        <end position="193"/>
    </location>
</feature>
<dbReference type="Proteomes" id="UP001523392">
    <property type="component" value="Unassembled WGS sequence"/>
</dbReference>
<dbReference type="SUPFAM" id="SSF56281">
    <property type="entry name" value="Metallo-hydrolase/oxidoreductase"/>
    <property type="match status" value="1"/>
</dbReference>
<organism evidence="6 7">
    <name type="scientific">Siccirubricoccus soli</name>
    <dbReference type="NCBI Taxonomy" id="2899147"/>
    <lineage>
        <taxon>Bacteria</taxon>
        <taxon>Pseudomonadati</taxon>
        <taxon>Pseudomonadota</taxon>
        <taxon>Alphaproteobacteria</taxon>
        <taxon>Acetobacterales</taxon>
        <taxon>Roseomonadaceae</taxon>
        <taxon>Siccirubricoccus</taxon>
    </lineage>
</organism>
<keyword evidence="3" id="KW-0378">Hydrolase</keyword>
<protein>
    <submittedName>
        <fullName evidence="6">MBL fold metallo-hydrolase</fullName>
    </submittedName>
</protein>
<dbReference type="InterPro" id="IPR051453">
    <property type="entry name" value="MBL_Glyoxalase_II"/>
</dbReference>
<dbReference type="EMBL" id="JAFIRR010000010">
    <property type="protein sequence ID" value="MCO6415008.1"/>
    <property type="molecule type" value="Genomic_DNA"/>
</dbReference>
<evidence type="ECO:0000259" key="5">
    <source>
        <dbReference type="SMART" id="SM00849"/>
    </source>
</evidence>
<dbReference type="SMART" id="SM00849">
    <property type="entry name" value="Lactamase_B"/>
    <property type="match status" value="1"/>
</dbReference>
<dbReference type="Pfam" id="PF00753">
    <property type="entry name" value="Lactamase_B"/>
    <property type="match status" value="1"/>
</dbReference>
<evidence type="ECO:0000256" key="2">
    <source>
        <dbReference type="ARBA" id="ARBA00022723"/>
    </source>
</evidence>
<evidence type="ECO:0000313" key="6">
    <source>
        <dbReference type="EMBL" id="MCO6415008.1"/>
    </source>
</evidence>
<dbReference type="CDD" id="cd07737">
    <property type="entry name" value="YcbL-like_MBL-fold"/>
    <property type="match status" value="1"/>
</dbReference>
<sequence length="212" mass="22387">MKAAIIPVTPFEQNCALLWEEGTGKGVVIDPGGEVDRILTAIGELKLSVERILLTHGHMDHAGGAAELKAALPDTPPIIGPDARDQFLLEALESQGAKYGLPARNVTPDQWLAEGDTVEIGGESFGVLHCPGHTPGHVVFVSTALRVALVGDVLFRGSIGRTDFPYGDHAALLAAIHGKLLPLGDDVQFLCGHGPGSSFGHERQRNPFLRGA</sequence>
<comment type="caution">
    <text evidence="6">The sequence shown here is derived from an EMBL/GenBank/DDBJ whole genome shotgun (WGS) entry which is preliminary data.</text>
</comment>
<accession>A0ABT1CZC7</accession>